<dbReference type="Proteomes" id="UP000784294">
    <property type="component" value="Unassembled WGS sequence"/>
</dbReference>
<reference evidence="1" key="1">
    <citation type="submission" date="2018-11" db="EMBL/GenBank/DDBJ databases">
        <authorList>
            <consortium name="Pathogen Informatics"/>
        </authorList>
    </citation>
    <scope>NUCLEOTIDE SEQUENCE</scope>
</reference>
<organism evidence="1 2">
    <name type="scientific">Protopolystoma xenopodis</name>
    <dbReference type="NCBI Taxonomy" id="117903"/>
    <lineage>
        <taxon>Eukaryota</taxon>
        <taxon>Metazoa</taxon>
        <taxon>Spiralia</taxon>
        <taxon>Lophotrochozoa</taxon>
        <taxon>Platyhelminthes</taxon>
        <taxon>Monogenea</taxon>
        <taxon>Polyopisthocotylea</taxon>
        <taxon>Polystomatidea</taxon>
        <taxon>Polystomatidae</taxon>
        <taxon>Protopolystoma</taxon>
    </lineage>
</organism>
<proteinExistence type="predicted"/>
<dbReference type="AlphaFoldDB" id="A0A3S5B5A8"/>
<sequence>MSILYRVSAKRDFTTQPTPVILWACMGAYEMGQLEEFVLWFRSCGHCKVETVPPLWRTAQQQQGSSGQTRYGQLCTSSPFNQTWLPPAFKAGLNQIQQRSLLM</sequence>
<comment type="caution">
    <text evidence="1">The sequence shown here is derived from an EMBL/GenBank/DDBJ whole genome shotgun (WGS) entry which is preliminary data.</text>
</comment>
<evidence type="ECO:0000313" key="1">
    <source>
        <dbReference type="EMBL" id="VEL13607.1"/>
    </source>
</evidence>
<evidence type="ECO:0000313" key="2">
    <source>
        <dbReference type="Proteomes" id="UP000784294"/>
    </source>
</evidence>
<name>A0A3S5B5A8_9PLAT</name>
<gene>
    <name evidence="1" type="ORF">PXEA_LOCUS7047</name>
</gene>
<accession>A0A3S5B5A8</accession>
<dbReference type="EMBL" id="CAAALY010018296">
    <property type="protein sequence ID" value="VEL13607.1"/>
    <property type="molecule type" value="Genomic_DNA"/>
</dbReference>
<keyword evidence="2" id="KW-1185">Reference proteome</keyword>
<protein>
    <submittedName>
        <fullName evidence="1">Uncharacterized protein</fullName>
    </submittedName>
</protein>